<dbReference type="SUPFAM" id="SSF63882">
    <property type="entry name" value="MoeA N-terminal region -like"/>
    <property type="match status" value="1"/>
</dbReference>
<dbReference type="EC" id="2.10.1.1" evidence="6"/>
<dbReference type="Pfam" id="PF00994">
    <property type="entry name" value="MoCF_biosynth"/>
    <property type="match status" value="1"/>
</dbReference>
<dbReference type="Gene3D" id="3.90.105.10">
    <property type="entry name" value="Molybdopterin biosynthesis moea protein, domain 2"/>
    <property type="match status" value="1"/>
</dbReference>
<dbReference type="NCBIfam" id="TIGR00177">
    <property type="entry name" value="molyb_syn"/>
    <property type="match status" value="1"/>
</dbReference>
<dbReference type="Pfam" id="PF03454">
    <property type="entry name" value="MoeA_C"/>
    <property type="match status" value="1"/>
</dbReference>
<comment type="similarity">
    <text evidence="3 6">Belongs to the MoeA family.</text>
</comment>
<evidence type="ECO:0000256" key="5">
    <source>
        <dbReference type="ARBA" id="ARBA00047317"/>
    </source>
</evidence>
<dbReference type="Proteomes" id="UP001595979">
    <property type="component" value="Unassembled WGS sequence"/>
</dbReference>
<dbReference type="InterPro" id="IPR036135">
    <property type="entry name" value="MoeA_linker/N_sf"/>
</dbReference>
<dbReference type="NCBIfam" id="NF045515">
    <property type="entry name" value="Glp_gephyrin"/>
    <property type="match status" value="1"/>
</dbReference>
<dbReference type="Pfam" id="PF03453">
    <property type="entry name" value="MoeA_N"/>
    <property type="match status" value="1"/>
</dbReference>
<name>A0ABW1DDZ7_9DEIO</name>
<dbReference type="EMBL" id="JBHSOH010000003">
    <property type="protein sequence ID" value="MFC5846922.1"/>
    <property type="molecule type" value="Genomic_DNA"/>
</dbReference>
<keyword evidence="9" id="KW-1185">Reference proteome</keyword>
<evidence type="ECO:0000259" key="7">
    <source>
        <dbReference type="SMART" id="SM00852"/>
    </source>
</evidence>
<keyword evidence="6" id="KW-0500">Molybdenum</keyword>
<comment type="function">
    <text evidence="1 6">Catalyzes the insertion of molybdate into adenylated molybdopterin with the concomitant release of AMP.</text>
</comment>
<keyword evidence="6" id="KW-0808">Transferase</keyword>
<feature type="domain" description="MoaB/Mog" evidence="7">
    <location>
        <begin position="193"/>
        <end position="329"/>
    </location>
</feature>
<proteinExistence type="inferred from homology"/>
<dbReference type="CDD" id="cd00887">
    <property type="entry name" value="MoeA"/>
    <property type="match status" value="1"/>
</dbReference>
<comment type="caution">
    <text evidence="8">The sequence shown here is derived from an EMBL/GenBank/DDBJ whole genome shotgun (WGS) entry which is preliminary data.</text>
</comment>
<protein>
    <recommendedName>
        <fullName evidence="6">Molybdopterin molybdenumtransferase</fullName>
        <ecNumber evidence="6">2.10.1.1</ecNumber>
    </recommendedName>
</protein>
<gene>
    <name evidence="8" type="primary">glp</name>
    <name evidence="8" type="ORF">ACFPQ6_01250</name>
</gene>
<comment type="catalytic activity">
    <reaction evidence="5">
        <text>adenylyl-molybdopterin + molybdate = Mo-molybdopterin + AMP + H(+)</text>
        <dbReference type="Rhea" id="RHEA:35047"/>
        <dbReference type="ChEBI" id="CHEBI:15378"/>
        <dbReference type="ChEBI" id="CHEBI:36264"/>
        <dbReference type="ChEBI" id="CHEBI:62727"/>
        <dbReference type="ChEBI" id="CHEBI:71302"/>
        <dbReference type="ChEBI" id="CHEBI:456215"/>
        <dbReference type="EC" id="2.10.1.1"/>
    </reaction>
</comment>
<dbReference type="Gene3D" id="2.170.190.11">
    <property type="entry name" value="Molybdopterin biosynthesis moea protein, domain 3"/>
    <property type="match status" value="1"/>
</dbReference>
<dbReference type="Gene3D" id="3.40.980.10">
    <property type="entry name" value="MoaB/Mog-like domain"/>
    <property type="match status" value="1"/>
</dbReference>
<dbReference type="InterPro" id="IPR036688">
    <property type="entry name" value="MoeA_C_domain_IV_sf"/>
</dbReference>
<dbReference type="InterPro" id="IPR001453">
    <property type="entry name" value="MoaB/Mog_dom"/>
</dbReference>
<sequence>MPVPDSAHPPAFPMHVSVEEARAMLAALLPDPGTETVAVAQALGRVLAGDLTALVSHPSATESALDGIACREADTRGAGPDTPVSLRVVGESRAGEPFTGEAGPGECVRIYTGAPMARGTDAICPVEQLRDQGPDAVELLRAASPGDVRAEGSDFRAGEVVMRAGLPLTSPRLALATALGHATVTVRRRLRVALLSTGDEVVAPGTPLRAGQVYDSNSVGLGAMLHEAGCEVVPLGHAPDRPEALEDAIARAGGADVLLTSGGVSMGKYDFMRDLLIDRGRVAFWKVRMRPGGPALLGGWKGLPVFGLPGNPVSSLVVFHVIVRPALTGQPVQTLRLRAATPFRTLGDKTAFWRATITGGQVSDYGQQGSGVLRSLSDAGALVVVPEGRKVEAGDEVDVILL</sequence>
<keyword evidence="4 6" id="KW-0501">Molybdenum cofactor biosynthesis</keyword>
<evidence type="ECO:0000313" key="9">
    <source>
        <dbReference type="Proteomes" id="UP001595979"/>
    </source>
</evidence>
<comment type="pathway">
    <text evidence="2 6">Cofactor biosynthesis; molybdopterin biosynthesis.</text>
</comment>
<dbReference type="InterPro" id="IPR005111">
    <property type="entry name" value="MoeA_C_domain_IV"/>
</dbReference>
<evidence type="ECO:0000256" key="4">
    <source>
        <dbReference type="ARBA" id="ARBA00023150"/>
    </source>
</evidence>
<accession>A0ABW1DDZ7</accession>
<keyword evidence="6" id="KW-0479">Metal-binding</keyword>
<dbReference type="PANTHER" id="PTHR10192:SF5">
    <property type="entry name" value="GEPHYRIN"/>
    <property type="match status" value="1"/>
</dbReference>
<dbReference type="InterPro" id="IPR038987">
    <property type="entry name" value="MoeA-like"/>
</dbReference>
<evidence type="ECO:0000256" key="3">
    <source>
        <dbReference type="ARBA" id="ARBA00010763"/>
    </source>
</evidence>
<keyword evidence="6" id="KW-0460">Magnesium</keyword>
<evidence type="ECO:0000313" key="8">
    <source>
        <dbReference type="EMBL" id="MFC5846922.1"/>
    </source>
</evidence>
<comment type="cofactor">
    <cofactor evidence="6">
        <name>Mg(2+)</name>
        <dbReference type="ChEBI" id="CHEBI:18420"/>
    </cofactor>
</comment>
<dbReference type="PANTHER" id="PTHR10192">
    <property type="entry name" value="MOLYBDOPTERIN BIOSYNTHESIS PROTEIN"/>
    <property type="match status" value="1"/>
</dbReference>
<dbReference type="RefSeq" id="WP_380045555.1">
    <property type="nucleotide sequence ID" value="NZ_JBHSOH010000003.1"/>
</dbReference>
<dbReference type="Gene3D" id="2.40.340.10">
    <property type="entry name" value="MoeA, C-terminal, domain IV"/>
    <property type="match status" value="1"/>
</dbReference>
<dbReference type="SUPFAM" id="SSF53218">
    <property type="entry name" value="Molybdenum cofactor biosynthesis proteins"/>
    <property type="match status" value="1"/>
</dbReference>
<organism evidence="8 9">
    <name type="scientific">Deinococcus petrolearius</name>
    <dbReference type="NCBI Taxonomy" id="1751295"/>
    <lineage>
        <taxon>Bacteria</taxon>
        <taxon>Thermotogati</taxon>
        <taxon>Deinococcota</taxon>
        <taxon>Deinococci</taxon>
        <taxon>Deinococcales</taxon>
        <taxon>Deinococcaceae</taxon>
        <taxon>Deinococcus</taxon>
    </lineage>
</organism>
<reference evidence="9" key="1">
    <citation type="journal article" date="2019" name="Int. J. Syst. Evol. Microbiol.">
        <title>The Global Catalogue of Microorganisms (GCM) 10K type strain sequencing project: providing services to taxonomists for standard genome sequencing and annotation.</title>
        <authorList>
            <consortium name="The Broad Institute Genomics Platform"/>
            <consortium name="The Broad Institute Genome Sequencing Center for Infectious Disease"/>
            <person name="Wu L."/>
            <person name="Ma J."/>
        </authorList>
    </citation>
    <scope>NUCLEOTIDE SEQUENCE [LARGE SCALE GENOMIC DNA]</scope>
    <source>
        <strain evidence="9">CGMCC 1.15053</strain>
    </source>
</reference>
<dbReference type="InterPro" id="IPR005110">
    <property type="entry name" value="MoeA_linker/N"/>
</dbReference>
<dbReference type="SMART" id="SM00852">
    <property type="entry name" value="MoCF_biosynth"/>
    <property type="match status" value="1"/>
</dbReference>
<evidence type="ECO:0000256" key="1">
    <source>
        <dbReference type="ARBA" id="ARBA00002901"/>
    </source>
</evidence>
<evidence type="ECO:0000256" key="6">
    <source>
        <dbReference type="RuleBase" id="RU365090"/>
    </source>
</evidence>
<evidence type="ECO:0000256" key="2">
    <source>
        <dbReference type="ARBA" id="ARBA00005046"/>
    </source>
</evidence>
<dbReference type="InterPro" id="IPR036425">
    <property type="entry name" value="MoaB/Mog-like_dom_sf"/>
</dbReference>
<dbReference type="SUPFAM" id="SSF63867">
    <property type="entry name" value="MoeA C-terminal domain-like"/>
    <property type="match status" value="1"/>
</dbReference>